<dbReference type="Proteomes" id="UP000050640">
    <property type="component" value="Unplaced"/>
</dbReference>
<feature type="transmembrane region" description="Helical" evidence="1">
    <location>
        <begin position="74"/>
        <end position="93"/>
    </location>
</feature>
<keyword evidence="1" id="KW-0472">Membrane</keyword>
<feature type="transmembrane region" description="Helical" evidence="1">
    <location>
        <begin position="99"/>
        <end position="122"/>
    </location>
</feature>
<reference evidence="3" key="1">
    <citation type="submission" date="2017-02" db="UniProtKB">
        <authorList>
            <consortium name="WormBaseParasite"/>
        </authorList>
    </citation>
    <scope>IDENTIFICATION</scope>
</reference>
<evidence type="ECO:0000313" key="3">
    <source>
        <dbReference type="WBParaSite" id="EEL_0000369901-mRNA-1"/>
    </source>
</evidence>
<keyword evidence="1" id="KW-0812">Transmembrane</keyword>
<protein>
    <submittedName>
        <fullName evidence="3">Rod shape-determining protein MreD</fullName>
    </submittedName>
</protein>
<evidence type="ECO:0000313" key="2">
    <source>
        <dbReference type="Proteomes" id="UP000050640"/>
    </source>
</evidence>
<sequence length="140" mass="15973">MLIIAGIIIATAIKTHIALVIIDGLTGDLISFILIFTVWISGILAIFAYTHKRPLLIWPFIVFLVSYDATNDRFIFINMLIIAFLIYFTVTAIPANISAFSYFIAFFMITGIQAIMLLKLYIAFRWYISTKALQRRGNRN</sequence>
<keyword evidence="1" id="KW-1133">Transmembrane helix</keyword>
<keyword evidence="2" id="KW-1185">Reference proteome</keyword>
<evidence type="ECO:0000256" key="1">
    <source>
        <dbReference type="SAM" id="Phobius"/>
    </source>
</evidence>
<organism evidence="2 3">
    <name type="scientific">Elaeophora elaphi</name>
    <dbReference type="NCBI Taxonomy" id="1147741"/>
    <lineage>
        <taxon>Eukaryota</taxon>
        <taxon>Metazoa</taxon>
        <taxon>Ecdysozoa</taxon>
        <taxon>Nematoda</taxon>
        <taxon>Chromadorea</taxon>
        <taxon>Rhabditida</taxon>
        <taxon>Spirurina</taxon>
        <taxon>Spiruromorpha</taxon>
        <taxon>Filarioidea</taxon>
        <taxon>Onchocercidae</taxon>
        <taxon>Elaeophora</taxon>
    </lineage>
</organism>
<dbReference type="WBParaSite" id="EEL_0000369901-mRNA-1">
    <property type="protein sequence ID" value="EEL_0000369901-mRNA-1"/>
    <property type="gene ID" value="EEL_0000369901"/>
</dbReference>
<dbReference type="AlphaFoldDB" id="A0A0R3RPY7"/>
<accession>A0A0R3RPY7</accession>
<proteinExistence type="predicted"/>
<feature type="transmembrane region" description="Helical" evidence="1">
    <location>
        <begin position="28"/>
        <end position="49"/>
    </location>
</feature>
<name>A0A0R3RPY7_9BILA</name>